<evidence type="ECO:0008006" key="3">
    <source>
        <dbReference type="Google" id="ProtNLM"/>
    </source>
</evidence>
<dbReference type="SUPFAM" id="SSF54637">
    <property type="entry name" value="Thioesterase/thiol ester dehydrase-isomerase"/>
    <property type="match status" value="1"/>
</dbReference>
<dbReference type="Proteomes" id="UP000308092">
    <property type="component" value="Unassembled WGS sequence"/>
</dbReference>
<dbReference type="InterPro" id="IPR029069">
    <property type="entry name" value="HotDog_dom_sf"/>
</dbReference>
<evidence type="ECO:0000313" key="2">
    <source>
        <dbReference type="Proteomes" id="UP000308092"/>
    </source>
</evidence>
<dbReference type="InterPro" id="IPR052061">
    <property type="entry name" value="PTE-AB_protein"/>
</dbReference>
<gene>
    <name evidence="1" type="ORF">EYZ11_012530</name>
</gene>
<dbReference type="PANTHER" id="PTHR47260:SF6">
    <property type="entry name" value="THIOESTERASE DOMAIN-CONTAINING PROTEIN"/>
    <property type="match status" value="1"/>
</dbReference>
<protein>
    <recommendedName>
        <fullName evidence="3">Thioesterase domain-containing protein</fullName>
    </recommendedName>
</protein>
<sequence>MNSHTELMSALGRIGRILPSQKPEAIARVCFYPGKLHGGVSALLLDHMFANCCNPAVTAQLSVKYYRSIPPEVPITIRVWQAKTDGRKKYMKGCICMRDESTGSMINAVEADALFIQPKS</sequence>
<comment type="caution">
    <text evidence="1">The sequence shown here is derived from an EMBL/GenBank/DDBJ whole genome shotgun (WGS) entry which is preliminary data.</text>
</comment>
<evidence type="ECO:0000313" key="1">
    <source>
        <dbReference type="EMBL" id="THC88021.1"/>
    </source>
</evidence>
<name>A0A4S3J5E6_9EURO</name>
<accession>A0A4S3J5E6</accession>
<reference evidence="1 2" key="1">
    <citation type="submission" date="2019-03" db="EMBL/GenBank/DDBJ databases">
        <title>The genome sequence of a newly discovered highly antifungal drug resistant Aspergillus species, Aspergillus tanneri NIH 1004.</title>
        <authorList>
            <person name="Mounaud S."/>
            <person name="Singh I."/>
            <person name="Joardar V."/>
            <person name="Pakala S."/>
            <person name="Pakala S."/>
            <person name="Venepally P."/>
            <person name="Hoover J."/>
            <person name="Nierman W."/>
            <person name="Chung J."/>
            <person name="Losada L."/>
        </authorList>
    </citation>
    <scope>NUCLEOTIDE SEQUENCE [LARGE SCALE GENOMIC DNA]</scope>
    <source>
        <strain evidence="1 2">NIH1004</strain>
    </source>
</reference>
<dbReference type="PANTHER" id="PTHR47260">
    <property type="entry name" value="UPF0644 PROTEIN PB2B4.06"/>
    <property type="match status" value="1"/>
</dbReference>
<dbReference type="AlphaFoldDB" id="A0A4S3J5E6"/>
<proteinExistence type="predicted"/>
<organism evidence="1 2">
    <name type="scientific">Aspergillus tanneri</name>
    <dbReference type="NCBI Taxonomy" id="1220188"/>
    <lineage>
        <taxon>Eukaryota</taxon>
        <taxon>Fungi</taxon>
        <taxon>Dikarya</taxon>
        <taxon>Ascomycota</taxon>
        <taxon>Pezizomycotina</taxon>
        <taxon>Eurotiomycetes</taxon>
        <taxon>Eurotiomycetidae</taxon>
        <taxon>Eurotiales</taxon>
        <taxon>Aspergillaceae</taxon>
        <taxon>Aspergillus</taxon>
        <taxon>Aspergillus subgen. Circumdati</taxon>
    </lineage>
</organism>
<keyword evidence="2" id="KW-1185">Reference proteome</keyword>
<dbReference type="Gene3D" id="3.10.129.10">
    <property type="entry name" value="Hotdog Thioesterase"/>
    <property type="match status" value="1"/>
</dbReference>
<dbReference type="EMBL" id="SOSA01000959">
    <property type="protein sequence ID" value="THC88021.1"/>
    <property type="molecule type" value="Genomic_DNA"/>
</dbReference>
<dbReference type="VEuPathDB" id="FungiDB:EYZ11_012530"/>